<dbReference type="EC" id="3.1.1.97" evidence="6"/>
<proteinExistence type="inferred from homology"/>
<keyword evidence="10" id="KW-1185">Reference proteome</keyword>
<evidence type="ECO:0000256" key="3">
    <source>
        <dbReference type="ARBA" id="ARBA00022737"/>
    </source>
</evidence>
<evidence type="ECO:0000313" key="9">
    <source>
        <dbReference type="EMBL" id="SPO23235.1"/>
    </source>
</evidence>
<comment type="pathway">
    <text evidence="1">Protein modification; peptidyl-diphthamide biosynthesis.</text>
</comment>
<name>A0A5C3DYG1_9BASI</name>
<sequence>MATAASLYTTSTGLCADSVESVPVCHGLFALATYQVDKHEQEQAQSSSSTSSAKPQDGDDEADDEDAKADDEDAKGTTSSSPAYTRRGTCSLYHTSSFSEAKGKVRCEKMDSIDTPAILDMKWSLTKSASGEVRRILGVANAKGQITLHRLKQHGSSSKLLSMGELQLNNRNALCLSLDFSDRRGGHIGGYDEKSLGNDTSLIVSQSDGSLAHLPSLEAALSSTTSPAVDDVTLSLFQTSIHTSKPDKESSEDDEDNDWDRTSEDERNASLQAAHLALNSTYPTKPRGLTTWAAHDFEAWITAFDCFTPTTVWSGGDDLTLKGWDLRAPLTSNNIPAPTFACTKPFNGGVTSLQSHHLRQHIWAVGSYDSYLRLFDARMPARPLSETNVGGGVWRVKWHPEDSERLLVGCMHDGFKVLQLGELAEEQVGSAELRGREFHVVTRFDEHESLAYGCDWDRGSEEEQDGQGRRVYSCSFYDATMHVWDSQA</sequence>
<protein>
    <recommendedName>
        <fullName evidence="6">methylated diphthine methylhydrolase</fullName>
        <ecNumber evidence="6">3.1.1.97</ecNumber>
    </recommendedName>
</protein>
<dbReference type="EMBL" id="OOIN01000005">
    <property type="protein sequence ID" value="SPO23235.1"/>
    <property type="molecule type" value="Genomic_DNA"/>
</dbReference>
<dbReference type="InterPro" id="IPR001680">
    <property type="entry name" value="WD40_rpt"/>
</dbReference>
<evidence type="ECO:0000256" key="7">
    <source>
        <dbReference type="ARBA" id="ARBA00047551"/>
    </source>
</evidence>
<dbReference type="InterPro" id="IPR036322">
    <property type="entry name" value="WD40_repeat_dom_sf"/>
</dbReference>
<comment type="catalytic activity">
    <reaction evidence="7">
        <text>diphthine methyl ester-[translation elongation factor 2] + H2O = diphthine-[translation elongation factor 2] + methanol + H(+)</text>
        <dbReference type="Rhea" id="RHEA:42656"/>
        <dbReference type="Rhea" id="RHEA-COMP:10172"/>
        <dbReference type="Rhea" id="RHEA-COMP:10173"/>
        <dbReference type="ChEBI" id="CHEBI:15377"/>
        <dbReference type="ChEBI" id="CHEBI:15378"/>
        <dbReference type="ChEBI" id="CHEBI:17790"/>
        <dbReference type="ChEBI" id="CHEBI:79005"/>
        <dbReference type="ChEBI" id="CHEBI:82696"/>
        <dbReference type="EC" id="3.1.1.97"/>
    </reaction>
</comment>
<dbReference type="GO" id="GO:0005737">
    <property type="term" value="C:cytoplasm"/>
    <property type="evidence" value="ECO:0007669"/>
    <property type="project" value="TreeGrafter"/>
</dbReference>
<dbReference type="InterPro" id="IPR052415">
    <property type="entry name" value="Diphthine_MTase"/>
</dbReference>
<evidence type="ECO:0000256" key="2">
    <source>
        <dbReference type="ARBA" id="ARBA00022574"/>
    </source>
</evidence>
<dbReference type="Proteomes" id="UP000324022">
    <property type="component" value="Unassembled WGS sequence"/>
</dbReference>
<dbReference type="Gene3D" id="2.130.10.10">
    <property type="entry name" value="YVTN repeat-like/Quinoprotein amine dehydrogenase"/>
    <property type="match status" value="1"/>
</dbReference>
<evidence type="ECO:0000256" key="4">
    <source>
        <dbReference type="ARBA" id="ARBA00022801"/>
    </source>
</evidence>
<dbReference type="GO" id="GO:0017183">
    <property type="term" value="P:protein histidyl modification to diphthamide"/>
    <property type="evidence" value="ECO:0007669"/>
    <property type="project" value="TreeGrafter"/>
</dbReference>
<dbReference type="InterPro" id="IPR015943">
    <property type="entry name" value="WD40/YVTN_repeat-like_dom_sf"/>
</dbReference>
<reference evidence="9 10" key="1">
    <citation type="submission" date="2018-03" db="EMBL/GenBank/DDBJ databases">
        <authorList>
            <person name="Guldener U."/>
        </authorList>
    </citation>
    <scope>NUCLEOTIDE SEQUENCE [LARGE SCALE GENOMIC DNA]</scope>
    <source>
        <strain evidence="9 10">NBRC100155</strain>
    </source>
</reference>
<feature type="region of interest" description="Disordered" evidence="8">
    <location>
        <begin position="38"/>
        <end position="83"/>
    </location>
</feature>
<dbReference type="SMART" id="SM00320">
    <property type="entry name" value="WD40"/>
    <property type="match status" value="4"/>
</dbReference>
<dbReference type="OrthoDB" id="1930760at2759"/>
<keyword evidence="4" id="KW-0378">Hydrolase</keyword>
<dbReference type="PANTHER" id="PTHR46042">
    <property type="entry name" value="DIPHTHINE METHYLTRANSFERASE"/>
    <property type="match status" value="1"/>
</dbReference>
<dbReference type="SUPFAM" id="SSF50978">
    <property type="entry name" value="WD40 repeat-like"/>
    <property type="match status" value="1"/>
</dbReference>
<accession>A0A5C3DYG1</accession>
<dbReference type="AlphaFoldDB" id="A0A5C3DYG1"/>
<evidence type="ECO:0000313" key="10">
    <source>
        <dbReference type="Proteomes" id="UP000324022"/>
    </source>
</evidence>
<evidence type="ECO:0000256" key="6">
    <source>
        <dbReference type="ARBA" id="ARBA00039131"/>
    </source>
</evidence>
<keyword evidence="3" id="KW-0677">Repeat</keyword>
<comment type="similarity">
    <text evidence="5">Belongs to the DPH7 family.</text>
</comment>
<dbReference type="GO" id="GO:0061685">
    <property type="term" value="F:diphthine methylesterase activity"/>
    <property type="evidence" value="ECO:0007669"/>
    <property type="project" value="UniProtKB-EC"/>
</dbReference>
<feature type="compositionally biased region" description="Acidic residues" evidence="8">
    <location>
        <begin position="58"/>
        <end position="73"/>
    </location>
</feature>
<evidence type="ECO:0000256" key="8">
    <source>
        <dbReference type="SAM" id="MobiDB-lite"/>
    </source>
</evidence>
<dbReference type="PANTHER" id="PTHR46042:SF1">
    <property type="entry name" value="DIPHTHINE METHYLTRANSFERASE"/>
    <property type="match status" value="1"/>
</dbReference>
<keyword evidence="2" id="KW-0853">WD repeat</keyword>
<feature type="region of interest" description="Disordered" evidence="8">
    <location>
        <begin position="242"/>
        <end position="265"/>
    </location>
</feature>
<evidence type="ECO:0000256" key="5">
    <source>
        <dbReference type="ARBA" id="ARBA00038092"/>
    </source>
</evidence>
<evidence type="ECO:0000256" key="1">
    <source>
        <dbReference type="ARBA" id="ARBA00005156"/>
    </source>
</evidence>
<gene>
    <name evidence="9" type="ORF">UTRI_01913</name>
</gene>
<organism evidence="9 10">
    <name type="scientific">Ustilago trichophora</name>
    <dbReference type="NCBI Taxonomy" id="86804"/>
    <lineage>
        <taxon>Eukaryota</taxon>
        <taxon>Fungi</taxon>
        <taxon>Dikarya</taxon>
        <taxon>Basidiomycota</taxon>
        <taxon>Ustilaginomycotina</taxon>
        <taxon>Ustilaginomycetes</taxon>
        <taxon>Ustilaginales</taxon>
        <taxon>Ustilaginaceae</taxon>
        <taxon>Ustilago</taxon>
    </lineage>
</organism>